<proteinExistence type="predicted"/>
<reference evidence="1" key="1">
    <citation type="submission" date="2022-06" db="EMBL/GenBank/DDBJ databases">
        <title>Phylogenomic reconstructions and comparative analyses of Kickxellomycotina fungi.</title>
        <authorList>
            <person name="Reynolds N.K."/>
            <person name="Stajich J.E."/>
            <person name="Barry K."/>
            <person name="Grigoriev I.V."/>
            <person name="Crous P."/>
            <person name="Smith M.E."/>
        </authorList>
    </citation>
    <scope>NUCLEOTIDE SEQUENCE</scope>
    <source>
        <strain evidence="1">RSA 2271</strain>
    </source>
</reference>
<sequence>MSFLCYHYLEMQRGISCGYGREQGYGSGCERDYEGKASCYGWGCDRPCRAEERPSSGRGPSPGAETASGGDGRARDYGCIGGRRYGEAASGIATLNGCGVGNHGYRGDYGCDRDHGHDRG</sequence>
<organism evidence="1 2">
    <name type="scientific">Spiromyces aspiralis</name>
    <dbReference type="NCBI Taxonomy" id="68401"/>
    <lineage>
        <taxon>Eukaryota</taxon>
        <taxon>Fungi</taxon>
        <taxon>Fungi incertae sedis</taxon>
        <taxon>Zoopagomycota</taxon>
        <taxon>Kickxellomycotina</taxon>
        <taxon>Kickxellomycetes</taxon>
        <taxon>Kickxellales</taxon>
        <taxon>Kickxellaceae</taxon>
        <taxon>Spiromyces</taxon>
    </lineage>
</organism>
<evidence type="ECO:0000313" key="2">
    <source>
        <dbReference type="Proteomes" id="UP001145114"/>
    </source>
</evidence>
<comment type="caution">
    <text evidence="1">The sequence shown here is derived from an EMBL/GenBank/DDBJ whole genome shotgun (WGS) entry which is preliminary data.</text>
</comment>
<dbReference type="Proteomes" id="UP001145114">
    <property type="component" value="Unassembled WGS sequence"/>
</dbReference>
<keyword evidence="2" id="KW-1185">Reference proteome</keyword>
<name>A0ACC1HXL4_9FUNG</name>
<accession>A0ACC1HXL4</accession>
<dbReference type="EMBL" id="JAMZIH010000147">
    <property type="protein sequence ID" value="KAJ1679853.1"/>
    <property type="molecule type" value="Genomic_DNA"/>
</dbReference>
<evidence type="ECO:0000313" key="1">
    <source>
        <dbReference type="EMBL" id="KAJ1679853.1"/>
    </source>
</evidence>
<gene>
    <name evidence="1" type="ORF">EV182_001199</name>
</gene>
<protein>
    <submittedName>
        <fullName evidence="1">Uncharacterized protein</fullName>
    </submittedName>
</protein>